<dbReference type="EMBL" id="LWLV01003165">
    <property type="protein sequence ID" value="OTA40049.1"/>
    <property type="molecule type" value="Genomic_DNA"/>
</dbReference>
<protein>
    <submittedName>
        <fullName evidence="8">RNA polymerase subunit sigma-70</fullName>
    </submittedName>
</protein>
<reference evidence="9" key="1">
    <citation type="submission" date="2016-04" db="EMBL/GenBank/DDBJ databases">
        <authorList>
            <person name="Antunes L.P."/>
            <person name="Martins L.F."/>
            <person name="Pereira R.V."/>
            <person name="Thomas A.M."/>
            <person name="Barbosa D."/>
            <person name="Nascimento L."/>
            <person name="Silva G.M."/>
            <person name="Condomitti G.W."/>
            <person name="Digiampietri L.A."/>
            <person name="Lombardi K.C."/>
            <person name="Ramos P.L."/>
            <person name="Quaggio R.B."/>
            <person name="Oliveira J.C."/>
            <person name="Pascon R.C."/>
            <person name="Cruz J.B."/>
            <person name="Silva A.M."/>
            <person name="Setubal J.C."/>
        </authorList>
    </citation>
    <scope>NUCLEOTIDE SEQUENCE [LARGE SCALE GENOMIC DNA]</scope>
</reference>
<dbReference type="InterPro" id="IPR050813">
    <property type="entry name" value="Sigma-70_Factor"/>
</dbReference>
<dbReference type="InterPro" id="IPR014284">
    <property type="entry name" value="RNA_pol_sigma-70_dom"/>
</dbReference>
<keyword evidence="3" id="KW-0805">Transcription regulation</keyword>
<dbReference type="PANTHER" id="PTHR30376">
    <property type="entry name" value="SIGMA FACTOR RPOH HEAT SHOCK RELATED"/>
    <property type="match status" value="1"/>
</dbReference>
<dbReference type="Proteomes" id="UP000194267">
    <property type="component" value="Unassembled WGS sequence"/>
</dbReference>
<proteinExistence type="inferred from homology"/>
<dbReference type="PANTHER" id="PTHR30376:SF3">
    <property type="entry name" value="RNA POLYMERASE SIGMA FACTOR RPOH"/>
    <property type="match status" value="1"/>
</dbReference>
<evidence type="ECO:0000256" key="6">
    <source>
        <dbReference type="ARBA" id="ARBA00023163"/>
    </source>
</evidence>
<evidence type="ECO:0000313" key="9">
    <source>
        <dbReference type="Proteomes" id="UP000194267"/>
    </source>
</evidence>
<dbReference type="NCBIfam" id="NF004471">
    <property type="entry name" value="PRK05803.1"/>
    <property type="match status" value="1"/>
</dbReference>
<evidence type="ECO:0000256" key="1">
    <source>
        <dbReference type="ARBA" id="ARBA00007788"/>
    </source>
</evidence>
<evidence type="ECO:0000259" key="7">
    <source>
        <dbReference type="PROSITE" id="PS00715"/>
    </source>
</evidence>
<dbReference type="GO" id="GO:0016987">
    <property type="term" value="F:sigma factor activity"/>
    <property type="evidence" value="ECO:0007669"/>
    <property type="project" value="UniProtKB-KW"/>
</dbReference>
<keyword evidence="6" id="KW-0804">Transcription</keyword>
<evidence type="ECO:0000256" key="3">
    <source>
        <dbReference type="ARBA" id="ARBA00023015"/>
    </source>
</evidence>
<evidence type="ECO:0000256" key="2">
    <source>
        <dbReference type="ARBA" id="ARBA00022969"/>
    </source>
</evidence>
<feature type="domain" description="RNA polymerase sigma-70" evidence="7">
    <location>
        <begin position="80"/>
        <end position="93"/>
    </location>
</feature>
<evidence type="ECO:0000256" key="4">
    <source>
        <dbReference type="ARBA" id="ARBA00023082"/>
    </source>
</evidence>
<dbReference type="InterPro" id="IPR013325">
    <property type="entry name" value="RNA_pol_sigma_r2"/>
</dbReference>
<organism evidence="8 9">
    <name type="scientific">Symbiobacterium thermophilum</name>
    <dbReference type="NCBI Taxonomy" id="2734"/>
    <lineage>
        <taxon>Bacteria</taxon>
        <taxon>Bacillati</taxon>
        <taxon>Bacillota</taxon>
        <taxon>Clostridia</taxon>
        <taxon>Eubacteriales</taxon>
        <taxon>Symbiobacteriaceae</taxon>
        <taxon>Symbiobacterium</taxon>
    </lineage>
</organism>
<dbReference type="SUPFAM" id="SSF88946">
    <property type="entry name" value="Sigma2 domain of RNA polymerase sigma factors"/>
    <property type="match status" value="1"/>
</dbReference>
<accession>A0A1Y2T128</accession>
<dbReference type="FunFam" id="1.20.120.1810:FF:000003">
    <property type="entry name" value="RNA polymerase sigma factor"/>
    <property type="match status" value="1"/>
</dbReference>
<dbReference type="Pfam" id="PF04542">
    <property type="entry name" value="Sigma70_r2"/>
    <property type="match status" value="1"/>
</dbReference>
<feature type="non-terminal residue" evidence="8">
    <location>
        <position position="169"/>
    </location>
</feature>
<comment type="caution">
    <text evidence="8">The sequence shown here is derived from an EMBL/GenBank/DDBJ whole genome shotgun (WGS) entry which is preliminary data.</text>
</comment>
<dbReference type="AlphaFoldDB" id="A0A1Y2T128"/>
<evidence type="ECO:0000256" key="5">
    <source>
        <dbReference type="ARBA" id="ARBA00023125"/>
    </source>
</evidence>
<dbReference type="GO" id="GO:0030435">
    <property type="term" value="P:sporulation resulting in formation of a cellular spore"/>
    <property type="evidence" value="ECO:0007669"/>
    <property type="project" value="UniProtKB-KW"/>
</dbReference>
<keyword evidence="4" id="KW-0731">Sigma factor</keyword>
<dbReference type="NCBIfam" id="TIGR02937">
    <property type="entry name" value="sigma70-ECF"/>
    <property type="match status" value="1"/>
</dbReference>
<dbReference type="PROSITE" id="PS00715">
    <property type="entry name" value="SIGMA70_1"/>
    <property type="match status" value="1"/>
</dbReference>
<name>A0A1Y2T128_SYMTR</name>
<dbReference type="GO" id="GO:0006352">
    <property type="term" value="P:DNA-templated transcription initiation"/>
    <property type="evidence" value="ECO:0007669"/>
    <property type="project" value="InterPro"/>
</dbReference>
<gene>
    <name evidence="8" type="ORF">A6D92_25805</name>
</gene>
<dbReference type="Gene3D" id="1.20.120.1810">
    <property type="match status" value="1"/>
</dbReference>
<dbReference type="GO" id="GO:0003677">
    <property type="term" value="F:DNA binding"/>
    <property type="evidence" value="ECO:0007669"/>
    <property type="project" value="UniProtKB-KW"/>
</dbReference>
<dbReference type="InterPro" id="IPR000943">
    <property type="entry name" value="RNA_pol_sigma70"/>
</dbReference>
<sequence length="169" mass="18513">MLAMLGPLAEAIVRSMLLLAGFVANSGTFPQPLSEEEEAKYLARLQTGDEEARAILIERNLRLVAHIVKKFDNTGEDVDDLISIGTVGLIKAIGTFKPEKGTRLATYAARCIENEILMHLRSLKRVRGEVSLYDPIGVDREGNEITLLDVLGSDPDVVPDLVGKRLDES</sequence>
<dbReference type="InterPro" id="IPR007627">
    <property type="entry name" value="RNA_pol_sigma70_r2"/>
</dbReference>
<keyword evidence="2" id="KW-0749">Sporulation</keyword>
<keyword evidence="5" id="KW-0238">DNA-binding</keyword>
<comment type="similarity">
    <text evidence="1">Belongs to the sigma-70 factor family.</text>
</comment>
<evidence type="ECO:0000313" key="8">
    <source>
        <dbReference type="EMBL" id="OTA40049.1"/>
    </source>
</evidence>